<comment type="caution">
    <text evidence="1">The sequence shown here is derived from an EMBL/GenBank/DDBJ whole genome shotgun (WGS) entry which is preliminary data.</text>
</comment>
<proteinExistence type="predicted"/>
<dbReference type="EMBL" id="CM055103">
    <property type="protein sequence ID" value="KAJ7535870.1"/>
    <property type="molecule type" value="Genomic_DNA"/>
</dbReference>
<keyword evidence="2" id="KW-1185">Reference proteome</keyword>
<evidence type="ECO:0000313" key="2">
    <source>
        <dbReference type="Proteomes" id="UP001162992"/>
    </source>
</evidence>
<name>A0ACC2C1H9_DIPCM</name>
<sequence length="184" mass="19665">MATETKQFLFVSVLFSFVLKFSRQKKANEQAKIIRASSNLSEMASLAAAVSLKPPLPSSSSSSSFPSSIAPVSTNYSKISAISFASTRNAPNICFARFAGKRAGLVVMAAAPGDLTDELIQSIKEAEEVCAGDSAGECAASWDAVEEISAAAFDKRQQAKAQSDPLETYCKDNPETDECRVYED</sequence>
<organism evidence="1 2">
    <name type="scientific">Diphasiastrum complanatum</name>
    <name type="common">Issler's clubmoss</name>
    <name type="synonym">Lycopodium complanatum</name>
    <dbReference type="NCBI Taxonomy" id="34168"/>
    <lineage>
        <taxon>Eukaryota</taxon>
        <taxon>Viridiplantae</taxon>
        <taxon>Streptophyta</taxon>
        <taxon>Embryophyta</taxon>
        <taxon>Tracheophyta</taxon>
        <taxon>Lycopodiopsida</taxon>
        <taxon>Lycopodiales</taxon>
        <taxon>Lycopodiaceae</taxon>
        <taxon>Lycopodioideae</taxon>
        <taxon>Diphasiastrum</taxon>
    </lineage>
</organism>
<dbReference type="Proteomes" id="UP001162992">
    <property type="component" value="Chromosome 12"/>
</dbReference>
<protein>
    <submittedName>
        <fullName evidence="1">Uncharacterized protein</fullName>
    </submittedName>
</protein>
<reference evidence="2" key="1">
    <citation type="journal article" date="2024" name="Proc. Natl. Acad. Sci. U.S.A.">
        <title>Extraordinary preservation of gene collinearity over three hundred million years revealed in homosporous lycophytes.</title>
        <authorList>
            <person name="Li C."/>
            <person name="Wickell D."/>
            <person name="Kuo L.Y."/>
            <person name="Chen X."/>
            <person name="Nie B."/>
            <person name="Liao X."/>
            <person name="Peng D."/>
            <person name="Ji J."/>
            <person name="Jenkins J."/>
            <person name="Williams M."/>
            <person name="Shu S."/>
            <person name="Plott C."/>
            <person name="Barry K."/>
            <person name="Rajasekar S."/>
            <person name="Grimwood J."/>
            <person name="Han X."/>
            <person name="Sun S."/>
            <person name="Hou Z."/>
            <person name="He W."/>
            <person name="Dai G."/>
            <person name="Sun C."/>
            <person name="Schmutz J."/>
            <person name="Leebens-Mack J.H."/>
            <person name="Li F.W."/>
            <person name="Wang L."/>
        </authorList>
    </citation>
    <scope>NUCLEOTIDE SEQUENCE [LARGE SCALE GENOMIC DNA]</scope>
    <source>
        <strain evidence="2">cv. PW_Plant_1</strain>
    </source>
</reference>
<accession>A0ACC2C1H9</accession>
<gene>
    <name evidence="1" type="ORF">O6H91_12G049200</name>
</gene>
<evidence type="ECO:0000313" key="1">
    <source>
        <dbReference type="EMBL" id="KAJ7535870.1"/>
    </source>
</evidence>